<accession>A0A914KTC3</accession>
<dbReference type="AlphaFoldDB" id="A0A914KTC3"/>
<dbReference type="SUPFAM" id="SSF46458">
    <property type="entry name" value="Globin-like"/>
    <property type="match status" value="1"/>
</dbReference>
<dbReference type="Proteomes" id="UP000887563">
    <property type="component" value="Unplaced"/>
</dbReference>
<dbReference type="WBParaSite" id="Minc3s00107g04758">
    <property type="protein sequence ID" value="Minc3s00107g04758"/>
    <property type="gene ID" value="Minc3s00107g04758"/>
</dbReference>
<dbReference type="InterPro" id="IPR009050">
    <property type="entry name" value="Globin-like_sf"/>
</dbReference>
<protein>
    <submittedName>
        <fullName evidence="2">Globin family profile domain-containing protein</fullName>
    </submittedName>
</protein>
<dbReference type="GO" id="GO:0019825">
    <property type="term" value="F:oxygen binding"/>
    <property type="evidence" value="ECO:0007669"/>
    <property type="project" value="InterPro"/>
</dbReference>
<reference evidence="2" key="1">
    <citation type="submission" date="2022-11" db="UniProtKB">
        <authorList>
            <consortium name="WormBaseParasite"/>
        </authorList>
    </citation>
    <scope>IDENTIFICATION</scope>
</reference>
<organism evidence="1 2">
    <name type="scientific">Meloidogyne incognita</name>
    <name type="common">Southern root-knot nematode worm</name>
    <name type="synonym">Oxyuris incognita</name>
    <dbReference type="NCBI Taxonomy" id="6306"/>
    <lineage>
        <taxon>Eukaryota</taxon>
        <taxon>Metazoa</taxon>
        <taxon>Ecdysozoa</taxon>
        <taxon>Nematoda</taxon>
        <taxon>Chromadorea</taxon>
        <taxon>Rhabditida</taxon>
        <taxon>Tylenchina</taxon>
        <taxon>Tylenchomorpha</taxon>
        <taxon>Tylenchoidea</taxon>
        <taxon>Meloidogynidae</taxon>
        <taxon>Meloidogyninae</taxon>
        <taxon>Meloidogyne</taxon>
        <taxon>Meloidogyne incognita group</taxon>
    </lineage>
</organism>
<name>A0A914KTC3_MELIC</name>
<dbReference type="InterPro" id="IPR012292">
    <property type="entry name" value="Globin/Proto"/>
</dbReference>
<dbReference type="Gene3D" id="1.10.490.10">
    <property type="entry name" value="Globins"/>
    <property type="match status" value="1"/>
</dbReference>
<evidence type="ECO:0000313" key="1">
    <source>
        <dbReference type="Proteomes" id="UP000887563"/>
    </source>
</evidence>
<dbReference type="GO" id="GO:0020037">
    <property type="term" value="F:heme binding"/>
    <property type="evidence" value="ECO:0007669"/>
    <property type="project" value="InterPro"/>
</dbReference>
<sequence>MPVFKKPSTKKESETTAVDDFGATQAVKVLDSRLCMDCYRDFYTVKNYWKTVVRRWKEACGLFMHRYLKMCPEAKSKYPKLASLDITSPECSDPAFEGMASNYLKVFDEVITSVEQTPADASSACQRLNSVGKMHRNKVNGMKFDDFQQLEAPFLFMISEVLQDRFMMSEVLQDRYNEKAEMLFKKFFQFCLRFILEGFNS</sequence>
<evidence type="ECO:0000313" key="2">
    <source>
        <dbReference type="WBParaSite" id="Minc3s00107g04758"/>
    </source>
</evidence>
<proteinExistence type="predicted"/>
<keyword evidence="1" id="KW-1185">Reference proteome</keyword>